<dbReference type="InterPro" id="IPR023271">
    <property type="entry name" value="Aquaporin-like"/>
</dbReference>
<keyword evidence="2 6" id="KW-0812">Transmembrane</keyword>
<evidence type="ECO:0000256" key="2">
    <source>
        <dbReference type="ARBA" id="ARBA00022692"/>
    </source>
</evidence>
<comment type="subcellular location">
    <subcellularLocation>
        <location evidence="1">Membrane</location>
        <topology evidence="1">Multi-pass membrane protein</topology>
    </subcellularLocation>
</comment>
<feature type="transmembrane region" description="Helical" evidence="6">
    <location>
        <begin position="108"/>
        <end position="131"/>
    </location>
</feature>
<dbReference type="Pfam" id="PF01226">
    <property type="entry name" value="Form_Nir_trans"/>
    <property type="match status" value="1"/>
</dbReference>
<feature type="non-terminal residue" evidence="7">
    <location>
        <position position="1"/>
    </location>
</feature>
<name>X1QRK9_9ZZZZ</name>
<organism evidence="7">
    <name type="scientific">marine sediment metagenome</name>
    <dbReference type="NCBI Taxonomy" id="412755"/>
    <lineage>
        <taxon>unclassified sequences</taxon>
        <taxon>metagenomes</taxon>
        <taxon>ecological metagenomes</taxon>
    </lineage>
</organism>
<comment type="similarity">
    <text evidence="5">Belongs to the FNT transporter (TC 1.A.16) family.</text>
</comment>
<feature type="non-terminal residue" evidence="7">
    <location>
        <position position="208"/>
    </location>
</feature>
<keyword evidence="4 6" id="KW-0472">Membrane</keyword>
<protein>
    <recommendedName>
        <fullName evidence="8">Formate/nitrite transporter</fullName>
    </recommendedName>
</protein>
<comment type="caution">
    <text evidence="7">The sequence shown here is derived from an EMBL/GenBank/DDBJ whole genome shotgun (WGS) entry which is preliminary data.</text>
</comment>
<accession>X1QRK9</accession>
<dbReference type="PROSITE" id="PS01005">
    <property type="entry name" value="FORMATE_NITRITE_TP_1"/>
    <property type="match status" value="1"/>
</dbReference>
<dbReference type="Gene3D" id="1.20.1080.10">
    <property type="entry name" value="Glycerol uptake facilitator protein"/>
    <property type="match status" value="1"/>
</dbReference>
<dbReference type="EMBL" id="BARV01038135">
    <property type="protein sequence ID" value="GAI57431.1"/>
    <property type="molecule type" value="Genomic_DNA"/>
</dbReference>
<feature type="transmembrane region" description="Helical" evidence="6">
    <location>
        <begin position="187"/>
        <end position="207"/>
    </location>
</feature>
<keyword evidence="3 6" id="KW-1133">Transmembrane helix</keyword>
<reference evidence="7" key="1">
    <citation type="journal article" date="2014" name="Front. Microbiol.">
        <title>High frequency of phylogenetically diverse reductive dehalogenase-homologous genes in deep subseafloor sedimentary metagenomes.</title>
        <authorList>
            <person name="Kawai M."/>
            <person name="Futagami T."/>
            <person name="Toyoda A."/>
            <person name="Takaki Y."/>
            <person name="Nishi S."/>
            <person name="Hori S."/>
            <person name="Arai W."/>
            <person name="Tsubouchi T."/>
            <person name="Morono Y."/>
            <person name="Uchiyama I."/>
            <person name="Ito T."/>
            <person name="Fujiyama A."/>
            <person name="Inagaki F."/>
            <person name="Takami H."/>
        </authorList>
    </citation>
    <scope>NUCLEOTIDE SEQUENCE</scope>
    <source>
        <strain evidence="7">Expedition CK06-06</strain>
    </source>
</reference>
<dbReference type="AlphaFoldDB" id="X1QRK9"/>
<feature type="transmembrane region" description="Helical" evidence="6">
    <location>
        <begin position="151"/>
        <end position="175"/>
    </location>
</feature>
<evidence type="ECO:0000256" key="4">
    <source>
        <dbReference type="ARBA" id="ARBA00023136"/>
    </source>
</evidence>
<dbReference type="InterPro" id="IPR024002">
    <property type="entry name" value="For/NO2_transpt_CS"/>
</dbReference>
<feature type="transmembrane region" description="Helical" evidence="6">
    <location>
        <begin position="61"/>
        <end position="88"/>
    </location>
</feature>
<sequence length="208" mass="21922">EAYPPLEVAHKAEAVGVAKGTRDTWSTILLGILAGVFIGLGAMFCTLVTTDAGLGFGLTKLLGGLAFCLGLILVVVAGAELFTGNCLIVMSWMSGRTSLAQLLRNWGLVYFANFLGGLSLAGLMFYTYQWAFNGYGVGANALLIANAKVNLSFGSALARGILCNALVCLAIWLCFSARTITGKILSILFPITAFVAAGFEHSIANMYF</sequence>
<dbReference type="GO" id="GO:0005886">
    <property type="term" value="C:plasma membrane"/>
    <property type="evidence" value="ECO:0007669"/>
    <property type="project" value="TreeGrafter"/>
</dbReference>
<feature type="transmembrane region" description="Helical" evidence="6">
    <location>
        <begin position="28"/>
        <end position="49"/>
    </location>
</feature>
<evidence type="ECO:0008006" key="8">
    <source>
        <dbReference type="Google" id="ProtNLM"/>
    </source>
</evidence>
<gene>
    <name evidence="7" type="ORF">S06H3_58835</name>
</gene>
<evidence type="ECO:0000256" key="3">
    <source>
        <dbReference type="ARBA" id="ARBA00022989"/>
    </source>
</evidence>
<dbReference type="PANTHER" id="PTHR30520:SF6">
    <property type="entry name" value="FORMATE_NITRATE FAMILY TRANSPORTER (EUROFUNG)"/>
    <property type="match status" value="1"/>
</dbReference>
<proteinExistence type="inferred from homology"/>
<evidence type="ECO:0000256" key="1">
    <source>
        <dbReference type="ARBA" id="ARBA00004141"/>
    </source>
</evidence>
<evidence type="ECO:0000256" key="5">
    <source>
        <dbReference type="ARBA" id="ARBA00049660"/>
    </source>
</evidence>
<evidence type="ECO:0000313" key="7">
    <source>
        <dbReference type="EMBL" id="GAI57431.1"/>
    </source>
</evidence>
<dbReference type="GO" id="GO:0015499">
    <property type="term" value="F:formate transmembrane transporter activity"/>
    <property type="evidence" value="ECO:0007669"/>
    <property type="project" value="TreeGrafter"/>
</dbReference>
<dbReference type="PANTHER" id="PTHR30520">
    <property type="entry name" value="FORMATE TRANSPORTER-RELATED"/>
    <property type="match status" value="1"/>
</dbReference>
<dbReference type="InterPro" id="IPR000292">
    <property type="entry name" value="For/NO2_transpt"/>
</dbReference>
<evidence type="ECO:0000256" key="6">
    <source>
        <dbReference type="SAM" id="Phobius"/>
    </source>
</evidence>